<dbReference type="Gene3D" id="3.30.2010.10">
    <property type="entry name" value="Metalloproteases ('zincins'), catalytic domain"/>
    <property type="match status" value="1"/>
</dbReference>
<comment type="cofactor">
    <cofactor evidence="1">
        <name>Zn(2+)</name>
        <dbReference type="ChEBI" id="CHEBI:29105"/>
    </cofactor>
</comment>
<feature type="chain" id="PRO_5045565954" evidence="7">
    <location>
        <begin position="28"/>
        <end position="456"/>
    </location>
</feature>
<sequence>MVRLARSLRIALAGLVCLLLVVEPAMAQSVLRDAETESFLEEISTGMAKSAGLSPGALKLVLVGDNSINAFVAGGQIIYINSGTIEQSDNYNELQGVIAHELGHIEGGDAVRTGVAAASAMRVTLLSLLLGAAAMAAGAPEAGMAAMMAGQSAAEGKFMAYSRQQEGSADASAVRHLTDAHLSGKGMVTFFAKLRREEYRLTPSFTKIDTYDVDHPMTDDRERFLRDTLSAEPYWNQPLDPALQARFLRIKGKLIGYMDDPDLVLRKYPESDQSPAAMYARSYAWHRGAYPERAVQEIDRLVATAPHDPYLLELKGQILLESGKPVLAIPPLREATARSGSNPLISSTLGHALVATDDPANLAEASKVLKVAVQRDNENPFAWYNLGLVYSKLGDEPRAALASAEKFGLEGNPVQAMRSAEMAMRGIPVGTPDYLRAQDIALTARDEAQNKKGKRR</sequence>
<evidence type="ECO:0000313" key="10">
    <source>
        <dbReference type="Proteomes" id="UP001169764"/>
    </source>
</evidence>
<evidence type="ECO:0000256" key="4">
    <source>
        <dbReference type="ARBA" id="ARBA00022801"/>
    </source>
</evidence>
<keyword evidence="6 9" id="KW-0482">Metalloprotease</keyword>
<dbReference type="PANTHER" id="PTHR22726">
    <property type="entry name" value="METALLOENDOPEPTIDASE OMA1"/>
    <property type="match status" value="1"/>
</dbReference>
<dbReference type="RefSeq" id="WP_303540216.1">
    <property type="nucleotide sequence ID" value="NZ_JAUOTP010000002.1"/>
</dbReference>
<keyword evidence="3" id="KW-0479">Metal-binding</keyword>
<feature type="signal peptide" evidence="7">
    <location>
        <begin position="1"/>
        <end position="27"/>
    </location>
</feature>
<evidence type="ECO:0000313" key="9">
    <source>
        <dbReference type="EMBL" id="MDO6413620.1"/>
    </source>
</evidence>
<evidence type="ECO:0000256" key="1">
    <source>
        <dbReference type="ARBA" id="ARBA00001947"/>
    </source>
</evidence>
<dbReference type="EMBL" id="JAUOTP010000002">
    <property type="protein sequence ID" value="MDO6413620.1"/>
    <property type="molecule type" value="Genomic_DNA"/>
</dbReference>
<evidence type="ECO:0000256" key="6">
    <source>
        <dbReference type="ARBA" id="ARBA00023049"/>
    </source>
</evidence>
<dbReference type="Gene3D" id="1.25.40.10">
    <property type="entry name" value="Tetratricopeptide repeat domain"/>
    <property type="match status" value="1"/>
</dbReference>
<keyword evidence="2" id="KW-0645">Protease</keyword>
<gene>
    <name evidence="9" type="ORF">Q4F19_04415</name>
</gene>
<keyword evidence="10" id="KW-1185">Reference proteome</keyword>
<evidence type="ECO:0000256" key="5">
    <source>
        <dbReference type="ARBA" id="ARBA00022833"/>
    </source>
</evidence>
<evidence type="ECO:0000259" key="8">
    <source>
        <dbReference type="Pfam" id="PF01435"/>
    </source>
</evidence>
<dbReference type="InterPro" id="IPR011990">
    <property type="entry name" value="TPR-like_helical_dom_sf"/>
</dbReference>
<dbReference type="EC" id="3.4.24.-" evidence="9"/>
<dbReference type="InterPro" id="IPR001915">
    <property type="entry name" value="Peptidase_M48"/>
</dbReference>
<comment type="caution">
    <text evidence="9">The sequence shown here is derived from an EMBL/GenBank/DDBJ whole genome shotgun (WGS) entry which is preliminary data.</text>
</comment>
<dbReference type="GO" id="GO:0008237">
    <property type="term" value="F:metallopeptidase activity"/>
    <property type="evidence" value="ECO:0007669"/>
    <property type="project" value="UniProtKB-KW"/>
</dbReference>
<keyword evidence="7" id="KW-0732">Signal</keyword>
<evidence type="ECO:0000256" key="2">
    <source>
        <dbReference type="ARBA" id="ARBA00022670"/>
    </source>
</evidence>
<dbReference type="Pfam" id="PF01435">
    <property type="entry name" value="Peptidase_M48"/>
    <property type="match status" value="1"/>
</dbReference>
<accession>A0ABT8Y5L5</accession>
<dbReference type="SUPFAM" id="SSF48452">
    <property type="entry name" value="TPR-like"/>
    <property type="match status" value="1"/>
</dbReference>
<dbReference type="InterPro" id="IPR051156">
    <property type="entry name" value="Mito/Outer_Membr_Metalloprot"/>
</dbReference>
<dbReference type="CDD" id="cd07324">
    <property type="entry name" value="M48C_Oma1-like"/>
    <property type="match status" value="1"/>
</dbReference>
<evidence type="ECO:0000256" key="3">
    <source>
        <dbReference type="ARBA" id="ARBA00022723"/>
    </source>
</evidence>
<evidence type="ECO:0000256" key="7">
    <source>
        <dbReference type="SAM" id="SignalP"/>
    </source>
</evidence>
<reference evidence="9" key="1">
    <citation type="submission" date="2023-07" db="EMBL/GenBank/DDBJ databases">
        <authorList>
            <person name="Kim M."/>
        </authorList>
    </citation>
    <scope>NUCLEOTIDE SEQUENCE</scope>
    <source>
        <strain evidence="9">BIUV-7</strain>
    </source>
</reference>
<keyword evidence="5" id="KW-0862">Zinc</keyword>
<name>A0ABT8Y5L5_9SPHN</name>
<protein>
    <submittedName>
        <fullName evidence="9">M48 family metalloprotease</fullName>
        <ecNumber evidence="9">3.4.24.-</ecNumber>
    </submittedName>
</protein>
<keyword evidence="4 9" id="KW-0378">Hydrolase</keyword>
<dbReference type="Proteomes" id="UP001169764">
    <property type="component" value="Unassembled WGS sequence"/>
</dbReference>
<organism evidence="9 10">
    <name type="scientific">Sphingomonas natans</name>
    <dbReference type="NCBI Taxonomy" id="3063330"/>
    <lineage>
        <taxon>Bacteria</taxon>
        <taxon>Pseudomonadati</taxon>
        <taxon>Pseudomonadota</taxon>
        <taxon>Alphaproteobacteria</taxon>
        <taxon>Sphingomonadales</taxon>
        <taxon>Sphingomonadaceae</taxon>
        <taxon>Sphingomonas</taxon>
    </lineage>
</organism>
<dbReference type="PANTHER" id="PTHR22726:SF1">
    <property type="entry name" value="METALLOENDOPEPTIDASE OMA1, MITOCHONDRIAL"/>
    <property type="match status" value="1"/>
</dbReference>
<proteinExistence type="predicted"/>
<feature type="domain" description="Peptidase M48" evidence="8">
    <location>
        <begin position="39"/>
        <end position="227"/>
    </location>
</feature>